<dbReference type="PANTHER" id="PTHR34698">
    <property type="entry name" value="5-OXOPROLINASE SUBUNIT B"/>
    <property type="match status" value="1"/>
</dbReference>
<dbReference type="KEGG" id="cmag:CBW24_07065"/>
<organism evidence="5 6">
    <name type="scientific">Pacificitalea manganoxidans</name>
    <dbReference type="NCBI Taxonomy" id="1411902"/>
    <lineage>
        <taxon>Bacteria</taxon>
        <taxon>Pseudomonadati</taxon>
        <taxon>Pseudomonadota</taxon>
        <taxon>Alphaproteobacteria</taxon>
        <taxon>Rhodobacterales</taxon>
        <taxon>Paracoccaceae</taxon>
        <taxon>Pacificitalea</taxon>
    </lineage>
</organism>
<keyword evidence="1" id="KW-0547">Nucleotide-binding</keyword>
<dbReference type="SUPFAM" id="SSF160467">
    <property type="entry name" value="PH0987 N-terminal domain-like"/>
    <property type="match status" value="1"/>
</dbReference>
<evidence type="ECO:0000256" key="2">
    <source>
        <dbReference type="ARBA" id="ARBA00022801"/>
    </source>
</evidence>
<feature type="domain" description="Carboxyltransferase" evidence="4">
    <location>
        <begin position="12"/>
        <end position="209"/>
    </location>
</feature>
<evidence type="ECO:0000259" key="4">
    <source>
        <dbReference type="SMART" id="SM00796"/>
    </source>
</evidence>
<dbReference type="GO" id="GO:0016787">
    <property type="term" value="F:hydrolase activity"/>
    <property type="evidence" value="ECO:0007669"/>
    <property type="project" value="UniProtKB-KW"/>
</dbReference>
<dbReference type="InterPro" id="IPR010016">
    <property type="entry name" value="PxpB"/>
</dbReference>
<accession>A0A291LYK8</accession>
<evidence type="ECO:0000256" key="3">
    <source>
        <dbReference type="ARBA" id="ARBA00022840"/>
    </source>
</evidence>
<dbReference type="InterPro" id="IPR029000">
    <property type="entry name" value="Cyclophilin-like_dom_sf"/>
</dbReference>
<dbReference type="Gene3D" id="2.40.100.10">
    <property type="entry name" value="Cyclophilin-like"/>
    <property type="match status" value="1"/>
</dbReference>
<reference evidence="5 6" key="1">
    <citation type="submission" date="2017-05" db="EMBL/GenBank/DDBJ databases">
        <title>Comparative genomic and metabolic analysis of manganese-oxidizing mechanisms in Celeribater manganoxidans DY25T: its adaption to the environment of polymetallic nodule.</title>
        <authorList>
            <person name="Wang X."/>
        </authorList>
    </citation>
    <scope>NUCLEOTIDE SEQUENCE [LARGE SCALE GENOMIC DNA]</scope>
    <source>
        <strain evidence="5 6">DY25</strain>
    </source>
</reference>
<gene>
    <name evidence="5" type="ORF">CBW24_07065</name>
</gene>
<evidence type="ECO:0000313" key="5">
    <source>
        <dbReference type="EMBL" id="ATI41781.1"/>
    </source>
</evidence>
<evidence type="ECO:0000256" key="1">
    <source>
        <dbReference type="ARBA" id="ARBA00022741"/>
    </source>
</evidence>
<sequence length="224" mass="24237">MLRKPDMTKPPVLISEMGESALLIQSEGPMSLDVQRLYWALDRVCHDLPGVTETVLGVHSLLLRFDPQAELADAAAHLQDLWQEIGPAEGRGRLVEVPVHYGGAGGEDLQELAASHGLSVGEVVELHSAPTYIVFALGSQPGFPYLGGLDPRLVTARRASPRQRVEEGSVVIGGEQAGVIARTSPSGWHIIGATRVRLFDLDREEPALLQPGDQLRFSVEKVSE</sequence>
<dbReference type="InterPro" id="IPR003833">
    <property type="entry name" value="CT_C_D"/>
</dbReference>
<proteinExistence type="predicted"/>
<dbReference type="Pfam" id="PF02682">
    <property type="entry name" value="CT_C_D"/>
    <property type="match status" value="1"/>
</dbReference>
<dbReference type="NCBIfam" id="TIGR00370">
    <property type="entry name" value="5-oxoprolinase subunit PxpB"/>
    <property type="match status" value="1"/>
</dbReference>
<keyword evidence="2" id="KW-0378">Hydrolase</keyword>
<dbReference type="SMART" id="SM00796">
    <property type="entry name" value="AHS1"/>
    <property type="match status" value="1"/>
</dbReference>
<dbReference type="Proteomes" id="UP000219050">
    <property type="component" value="Chromosome"/>
</dbReference>
<dbReference type="EMBL" id="CP021404">
    <property type="protein sequence ID" value="ATI41781.1"/>
    <property type="molecule type" value="Genomic_DNA"/>
</dbReference>
<protein>
    <recommendedName>
        <fullName evidence="4">Carboxyltransferase domain-containing protein</fullName>
    </recommendedName>
</protein>
<dbReference type="AlphaFoldDB" id="A0A291LYK8"/>
<dbReference type="PANTHER" id="PTHR34698:SF2">
    <property type="entry name" value="5-OXOPROLINASE SUBUNIT B"/>
    <property type="match status" value="1"/>
</dbReference>
<evidence type="ECO:0000313" key="6">
    <source>
        <dbReference type="Proteomes" id="UP000219050"/>
    </source>
</evidence>
<keyword evidence="6" id="KW-1185">Reference proteome</keyword>
<keyword evidence="3" id="KW-0067">ATP-binding</keyword>
<dbReference type="SUPFAM" id="SSF50891">
    <property type="entry name" value="Cyclophilin-like"/>
    <property type="match status" value="1"/>
</dbReference>
<dbReference type="Gene3D" id="3.30.1360.40">
    <property type="match status" value="1"/>
</dbReference>
<name>A0A291LYK8_9RHOB</name>
<dbReference type="GO" id="GO:0005524">
    <property type="term" value="F:ATP binding"/>
    <property type="evidence" value="ECO:0007669"/>
    <property type="project" value="UniProtKB-KW"/>
</dbReference>